<dbReference type="RefSeq" id="XP_046043455.1">
    <property type="nucleotide sequence ID" value="XM_046185099.1"/>
</dbReference>
<feature type="compositionally biased region" description="Pro residues" evidence="1">
    <location>
        <begin position="123"/>
        <end position="139"/>
    </location>
</feature>
<comment type="caution">
    <text evidence="2">The sequence shown here is derived from an EMBL/GenBank/DDBJ whole genome shotgun (WGS) entry which is preliminary data.</text>
</comment>
<reference evidence="2" key="1">
    <citation type="journal article" date="2021" name="Nat. Commun.">
        <title>Genetic determinants of endophytism in the Arabidopsis root mycobiome.</title>
        <authorList>
            <person name="Mesny F."/>
            <person name="Miyauchi S."/>
            <person name="Thiergart T."/>
            <person name="Pickel B."/>
            <person name="Atanasova L."/>
            <person name="Karlsson M."/>
            <person name="Huettel B."/>
            <person name="Barry K.W."/>
            <person name="Haridas S."/>
            <person name="Chen C."/>
            <person name="Bauer D."/>
            <person name="Andreopoulos W."/>
            <person name="Pangilinan J."/>
            <person name="LaButti K."/>
            <person name="Riley R."/>
            <person name="Lipzen A."/>
            <person name="Clum A."/>
            <person name="Drula E."/>
            <person name="Henrissat B."/>
            <person name="Kohler A."/>
            <person name="Grigoriev I.V."/>
            <person name="Martin F.M."/>
            <person name="Hacquard S."/>
        </authorList>
    </citation>
    <scope>NUCLEOTIDE SEQUENCE</scope>
    <source>
        <strain evidence="2">MPI-CAGE-AT-0023</strain>
    </source>
</reference>
<dbReference type="Proteomes" id="UP000720189">
    <property type="component" value="Unassembled WGS sequence"/>
</dbReference>
<dbReference type="EMBL" id="JAGMUX010000021">
    <property type="protein sequence ID" value="KAH7231346.1"/>
    <property type="molecule type" value="Genomic_DNA"/>
</dbReference>
<name>A0A9P9G2I4_FUSRE</name>
<feature type="region of interest" description="Disordered" evidence="1">
    <location>
        <begin position="54"/>
        <end position="139"/>
    </location>
</feature>
<dbReference type="OrthoDB" id="5028454at2759"/>
<dbReference type="GeneID" id="70215053"/>
<organism evidence="2 3">
    <name type="scientific">Fusarium redolens</name>
    <dbReference type="NCBI Taxonomy" id="48865"/>
    <lineage>
        <taxon>Eukaryota</taxon>
        <taxon>Fungi</taxon>
        <taxon>Dikarya</taxon>
        <taxon>Ascomycota</taxon>
        <taxon>Pezizomycotina</taxon>
        <taxon>Sordariomycetes</taxon>
        <taxon>Hypocreomycetidae</taxon>
        <taxon>Hypocreales</taxon>
        <taxon>Nectriaceae</taxon>
        <taxon>Fusarium</taxon>
        <taxon>Fusarium redolens species complex</taxon>
    </lineage>
</organism>
<proteinExistence type="predicted"/>
<evidence type="ECO:0000313" key="2">
    <source>
        <dbReference type="EMBL" id="KAH7231346.1"/>
    </source>
</evidence>
<protein>
    <submittedName>
        <fullName evidence="2">Uncharacterized protein</fullName>
    </submittedName>
</protein>
<gene>
    <name evidence="2" type="ORF">BKA55DRAFT_197962</name>
</gene>
<evidence type="ECO:0000313" key="3">
    <source>
        <dbReference type="Proteomes" id="UP000720189"/>
    </source>
</evidence>
<feature type="compositionally biased region" description="Basic and acidic residues" evidence="1">
    <location>
        <begin position="63"/>
        <end position="75"/>
    </location>
</feature>
<keyword evidence="3" id="KW-1185">Reference proteome</keyword>
<evidence type="ECO:0000256" key="1">
    <source>
        <dbReference type="SAM" id="MobiDB-lite"/>
    </source>
</evidence>
<dbReference type="AlphaFoldDB" id="A0A9P9G2I4"/>
<sequence length="139" mass="15811">MARNTKQLNGPFHLKWVRKHFYQGSTTSPHMEVGSQKCPCQCFGHKVVRSIRFNRSSPGTVDDQAKPETSHEEAYQYHQPSDKIWVNPMPEPKETNESNNSHLSNKLHHAFLFPAKPHLLGPPSTPPPEKPLPEIPTQT</sequence>
<accession>A0A9P9G2I4</accession>